<dbReference type="AlphaFoldDB" id="A0A318H971"/>
<organism evidence="2 3">
    <name type="scientific">Mycolicibacterium moriokaense</name>
    <dbReference type="NCBI Taxonomy" id="39691"/>
    <lineage>
        <taxon>Bacteria</taxon>
        <taxon>Bacillati</taxon>
        <taxon>Actinomycetota</taxon>
        <taxon>Actinomycetes</taxon>
        <taxon>Mycobacteriales</taxon>
        <taxon>Mycobacteriaceae</taxon>
        <taxon>Mycolicibacterium</taxon>
    </lineage>
</organism>
<dbReference type="InterPro" id="IPR036291">
    <property type="entry name" value="NAD(P)-bd_dom_sf"/>
</dbReference>
<comment type="caution">
    <text evidence="2">The sequence shown here is derived from an EMBL/GenBank/DDBJ whole genome shotgun (WGS) entry which is preliminary data.</text>
</comment>
<feature type="domain" description="2,4-diaminopentanoate dehydrogenase C-terminal" evidence="1">
    <location>
        <begin position="212"/>
        <end position="353"/>
    </location>
</feature>
<dbReference type="RefSeq" id="WP_110319312.1">
    <property type="nucleotide sequence ID" value="NZ_QJJU01000026.1"/>
</dbReference>
<dbReference type="EMBL" id="QJJU01000026">
    <property type="protein sequence ID" value="PXX02288.1"/>
    <property type="molecule type" value="Genomic_DNA"/>
</dbReference>
<protein>
    <submittedName>
        <fullName evidence="2">4-hydroxy-tetrahydrodipicolinate reductase</fullName>
    </submittedName>
</protein>
<evidence type="ECO:0000313" key="3">
    <source>
        <dbReference type="Proteomes" id="UP000247781"/>
    </source>
</evidence>
<dbReference type="SUPFAM" id="SSF51735">
    <property type="entry name" value="NAD(P)-binding Rossmann-fold domains"/>
    <property type="match status" value="1"/>
</dbReference>
<proteinExistence type="predicted"/>
<reference evidence="2 3" key="2">
    <citation type="submission" date="2018-06" db="EMBL/GenBank/DDBJ databases">
        <title>Sequencing of bacterial isolates from soil warming experiment in Harvard Forest, Massachusetts, USA.</title>
        <authorList>
            <person name="Deangelis K.PhD."/>
        </authorList>
    </citation>
    <scope>NUCLEOTIDE SEQUENCE [LARGE SCALE GENOMIC DNA]</scope>
    <source>
        <strain evidence="2 3">GAS496</strain>
    </source>
</reference>
<gene>
    <name evidence="2" type="ORF">C8E89_12663</name>
</gene>
<dbReference type="OrthoDB" id="4759936at2"/>
<dbReference type="Gene3D" id="3.40.50.720">
    <property type="entry name" value="NAD(P)-binding Rossmann-like Domain"/>
    <property type="match status" value="1"/>
</dbReference>
<evidence type="ECO:0000259" key="1">
    <source>
        <dbReference type="Pfam" id="PF19328"/>
    </source>
</evidence>
<reference evidence="3" key="1">
    <citation type="submission" date="2018-05" db="EMBL/GenBank/DDBJ databases">
        <authorList>
            <person name="Deangelis K."/>
            <person name="Huntemann M."/>
            <person name="Clum A."/>
            <person name="Pillay M."/>
            <person name="Palaniappan K."/>
            <person name="Varghese N."/>
            <person name="Mikhailova N."/>
            <person name="Stamatis D."/>
            <person name="Reddy T."/>
            <person name="Daum C."/>
            <person name="Shapiro N."/>
            <person name="Ivanova N."/>
            <person name="Kyrpides N."/>
            <person name="Woyke T."/>
        </authorList>
    </citation>
    <scope>NUCLEOTIDE SEQUENCE [LARGE SCALE GENOMIC DNA]</scope>
    <source>
        <strain evidence="3">GAS496</strain>
    </source>
</reference>
<sequence>MQANALSPSPTDEQETRDYRVVQWSTGTIGARSLRAVIEHPHMTLAGVYVHGDDKVGRDAGELCGVKSIGVAATASVDEIVRLGPDCVLYMPNSLNLDELCLLLTAGINVVTTCGAFHHPPSMDPDVRSKVLTACELGGASVHSTGSSPGFITEAVPLVLTSIQRQLNALAIDEYADLSQRNSPELLFDLMGFGRPAGPFEQFRADYLCSSFGPSLRLVADAIGLPLDSVEASGELATARRDTKIAAGTFAAGSVAAQRITISGNRAGRPLIQFRATWYCTTDLDPAWEVRETGWHVSVDGDAPLEVTLRMPIPLDRMAAVSPAYTANRAVNAVPYVCAAAPGIHSTVDLPQVVTALG</sequence>
<keyword evidence="3" id="KW-1185">Reference proteome</keyword>
<dbReference type="InterPro" id="IPR045760">
    <property type="entry name" value="DAP_DH_C"/>
</dbReference>
<dbReference type="Pfam" id="PF19328">
    <property type="entry name" value="DAP_DH_C"/>
    <property type="match status" value="1"/>
</dbReference>
<dbReference type="CDD" id="cd24146">
    <property type="entry name" value="nat-AmDH_N_like"/>
    <property type="match status" value="1"/>
</dbReference>
<accession>A0A318H971</accession>
<evidence type="ECO:0000313" key="2">
    <source>
        <dbReference type="EMBL" id="PXX02288.1"/>
    </source>
</evidence>
<name>A0A318H971_9MYCO</name>
<dbReference type="Proteomes" id="UP000247781">
    <property type="component" value="Unassembled WGS sequence"/>
</dbReference>